<evidence type="ECO:0000256" key="8">
    <source>
        <dbReference type="SAM" id="MobiDB-lite"/>
    </source>
</evidence>
<dbReference type="PROSITE" id="PS50893">
    <property type="entry name" value="ABC_TRANSPORTER_2"/>
    <property type="match status" value="1"/>
</dbReference>
<feature type="domain" description="ABC transporter" evidence="10">
    <location>
        <begin position="16"/>
        <end position="243"/>
    </location>
</feature>
<keyword evidence="7 9" id="KW-0472">Membrane</keyword>
<evidence type="ECO:0000259" key="10">
    <source>
        <dbReference type="PROSITE" id="PS50893"/>
    </source>
</evidence>
<dbReference type="Pfam" id="PF00005">
    <property type="entry name" value="ABC_tran"/>
    <property type="match status" value="1"/>
</dbReference>
<dbReference type="InterPro" id="IPR013525">
    <property type="entry name" value="ABC2_TM"/>
</dbReference>
<dbReference type="InterPro" id="IPR050352">
    <property type="entry name" value="ABCG_transporters"/>
</dbReference>
<keyword evidence="2" id="KW-0813">Transport</keyword>
<proteinExistence type="predicted"/>
<dbReference type="Pfam" id="PF01061">
    <property type="entry name" value="ABC2_membrane"/>
    <property type="match status" value="1"/>
</dbReference>
<protein>
    <submittedName>
        <fullName evidence="11">ATP-binding cassette domain-containing protein</fullName>
    </submittedName>
</protein>
<evidence type="ECO:0000256" key="9">
    <source>
        <dbReference type="SAM" id="Phobius"/>
    </source>
</evidence>
<keyword evidence="12" id="KW-1185">Reference proteome</keyword>
<dbReference type="PANTHER" id="PTHR48041:SF139">
    <property type="entry name" value="PROTEIN SCARLET"/>
    <property type="match status" value="1"/>
</dbReference>
<feature type="transmembrane region" description="Helical" evidence="9">
    <location>
        <begin position="558"/>
        <end position="577"/>
    </location>
</feature>
<dbReference type="EMBL" id="JBIAZM010000020">
    <property type="protein sequence ID" value="MFF5204232.1"/>
    <property type="molecule type" value="Genomic_DNA"/>
</dbReference>
<organism evidence="11 12">
    <name type="scientific">Micromonospora parva</name>
    <dbReference type="NCBI Taxonomy" id="1464048"/>
    <lineage>
        <taxon>Bacteria</taxon>
        <taxon>Bacillati</taxon>
        <taxon>Actinomycetota</taxon>
        <taxon>Actinomycetes</taxon>
        <taxon>Micromonosporales</taxon>
        <taxon>Micromonosporaceae</taxon>
        <taxon>Micromonospora</taxon>
    </lineage>
</organism>
<evidence type="ECO:0000256" key="5">
    <source>
        <dbReference type="ARBA" id="ARBA00022840"/>
    </source>
</evidence>
<evidence type="ECO:0000256" key="2">
    <source>
        <dbReference type="ARBA" id="ARBA00022448"/>
    </source>
</evidence>
<evidence type="ECO:0000313" key="12">
    <source>
        <dbReference type="Proteomes" id="UP001602287"/>
    </source>
</evidence>
<dbReference type="InterPro" id="IPR003439">
    <property type="entry name" value="ABC_transporter-like_ATP-bd"/>
</dbReference>
<sequence length="584" mass="61944">MTTEQTTSPPRAGVGIAAQGLGQSVRGGRQILADISLSIAPGELVAIVGASGAGKTTLLEVLAGVQHPTAGTVTYDGTAATGAIGVVPQDDIIHRELPVARTLRYAARLRLPSATEPEEISDRVAQVLAELRLTDRAGTPVGLLSGGERKRASIAVELLTRPGVFFLDEPTSGLDPAIAVELLRVLRALADTGATVVLTTHQVTDMDHCDRVVVLTRQGRLAFSGTPAAAREFFGLRSLVELHLRLDDTTRPAEWPDRFAEQRDADQPAGSTTDQPAGSTAVQPARSTAEQPARSTADDGGAVPPPRRAGRLRQWAVLTARNAEIVARNRLTLAILLGSPLMVLGMFALLFRPGAFEPSRPSPTVTVMILFWIAFGGFFFGLTYGLLQICTELPILRRERLAGVRLAPYLLAKVAVLLPLLALVDLALLGVLRGMDRLPPVGGADFAALYATLLLSSAAALALGLLCSAAVSDAAQATLMLPMLCFPQVLFVGAILPVPAMAVGGQWLSYAMSNRWAFEGLGHTAGVERLWRDGGSPLGPPLLATYGDSFSRPVWVDWLVLGGFVLLFLGAAWAVLVRRDFRRA</sequence>
<comment type="caution">
    <text evidence="11">The sequence shown here is derived from an EMBL/GenBank/DDBJ whole genome shotgun (WGS) entry which is preliminary data.</text>
</comment>
<feature type="transmembrane region" description="Helical" evidence="9">
    <location>
        <begin position="483"/>
        <end position="508"/>
    </location>
</feature>
<feature type="transmembrane region" description="Helical" evidence="9">
    <location>
        <begin position="363"/>
        <end position="387"/>
    </location>
</feature>
<feature type="region of interest" description="Disordered" evidence="8">
    <location>
        <begin position="253"/>
        <end position="308"/>
    </location>
</feature>
<evidence type="ECO:0000256" key="1">
    <source>
        <dbReference type="ARBA" id="ARBA00004141"/>
    </source>
</evidence>
<dbReference type="RefSeq" id="WP_030335980.1">
    <property type="nucleotide sequence ID" value="NZ_JBIAZM010000020.1"/>
</dbReference>
<gene>
    <name evidence="11" type="ORF">ACFY3B_31985</name>
</gene>
<feature type="compositionally biased region" description="Basic and acidic residues" evidence="8">
    <location>
        <begin position="253"/>
        <end position="266"/>
    </location>
</feature>
<dbReference type="InterPro" id="IPR027417">
    <property type="entry name" value="P-loop_NTPase"/>
</dbReference>
<reference evidence="11 12" key="1">
    <citation type="submission" date="2024-10" db="EMBL/GenBank/DDBJ databases">
        <title>The Natural Products Discovery Center: Release of the First 8490 Sequenced Strains for Exploring Actinobacteria Biosynthetic Diversity.</title>
        <authorList>
            <person name="Kalkreuter E."/>
            <person name="Kautsar S.A."/>
            <person name="Yang D."/>
            <person name="Bader C.D."/>
            <person name="Teijaro C.N."/>
            <person name="Fluegel L."/>
            <person name="Davis C.M."/>
            <person name="Simpson J.R."/>
            <person name="Lauterbach L."/>
            <person name="Steele A.D."/>
            <person name="Gui C."/>
            <person name="Meng S."/>
            <person name="Li G."/>
            <person name="Viehrig K."/>
            <person name="Ye F."/>
            <person name="Su P."/>
            <person name="Kiefer A.F."/>
            <person name="Nichols A."/>
            <person name="Cepeda A.J."/>
            <person name="Yan W."/>
            <person name="Fan B."/>
            <person name="Jiang Y."/>
            <person name="Adhikari A."/>
            <person name="Zheng C.-J."/>
            <person name="Schuster L."/>
            <person name="Cowan T.M."/>
            <person name="Smanski M.J."/>
            <person name="Chevrette M.G."/>
            <person name="De Carvalho L.P.S."/>
            <person name="Shen B."/>
        </authorList>
    </citation>
    <scope>NUCLEOTIDE SEQUENCE [LARGE SCALE GENOMIC DNA]</scope>
    <source>
        <strain evidence="11 12">NPDC000140</strain>
    </source>
</reference>
<dbReference type="InterPro" id="IPR017871">
    <property type="entry name" value="ABC_transporter-like_CS"/>
</dbReference>
<evidence type="ECO:0000256" key="3">
    <source>
        <dbReference type="ARBA" id="ARBA00022692"/>
    </source>
</evidence>
<dbReference type="PROSITE" id="PS00211">
    <property type="entry name" value="ABC_TRANSPORTER_1"/>
    <property type="match status" value="1"/>
</dbReference>
<dbReference type="Proteomes" id="UP001602287">
    <property type="component" value="Unassembled WGS sequence"/>
</dbReference>
<dbReference type="GO" id="GO:0005524">
    <property type="term" value="F:ATP binding"/>
    <property type="evidence" value="ECO:0007669"/>
    <property type="project" value="UniProtKB-KW"/>
</dbReference>
<evidence type="ECO:0000313" key="11">
    <source>
        <dbReference type="EMBL" id="MFF5204232.1"/>
    </source>
</evidence>
<dbReference type="SUPFAM" id="SSF52540">
    <property type="entry name" value="P-loop containing nucleoside triphosphate hydrolases"/>
    <property type="match status" value="1"/>
</dbReference>
<evidence type="ECO:0000256" key="7">
    <source>
        <dbReference type="ARBA" id="ARBA00023136"/>
    </source>
</evidence>
<keyword evidence="3 9" id="KW-0812">Transmembrane</keyword>
<name>A0ABW6W532_9ACTN</name>
<feature type="transmembrane region" description="Helical" evidence="9">
    <location>
        <begin position="408"/>
        <end position="429"/>
    </location>
</feature>
<keyword evidence="6 9" id="KW-1133">Transmembrane helix</keyword>
<feature type="transmembrane region" description="Helical" evidence="9">
    <location>
        <begin position="331"/>
        <end position="351"/>
    </location>
</feature>
<keyword evidence="5 11" id="KW-0067">ATP-binding</keyword>
<dbReference type="SMART" id="SM00382">
    <property type="entry name" value="AAA"/>
    <property type="match status" value="1"/>
</dbReference>
<feature type="transmembrane region" description="Helical" evidence="9">
    <location>
        <begin position="449"/>
        <end position="471"/>
    </location>
</feature>
<comment type="subcellular location">
    <subcellularLocation>
        <location evidence="1">Membrane</location>
        <topology evidence="1">Multi-pass membrane protein</topology>
    </subcellularLocation>
</comment>
<dbReference type="PANTHER" id="PTHR48041">
    <property type="entry name" value="ABC TRANSPORTER G FAMILY MEMBER 28"/>
    <property type="match status" value="1"/>
</dbReference>
<evidence type="ECO:0000256" key="4">
    <source>
        <dbReference type="ARBA" id="ARBA00022741"/>
    </source>
</evidence>
<keyword evidence="4" id="KW-0547">Nucleotide-binding</keyword>
<feature type="compositionally biased region" description="Polar residues" evidence="8">
    <location>
        <begin position="269"/>
        <end position="294"/>
    </location>
</feature>
<dbReference type="Gene3D" id="3.40.50.300">
    <property type="entry name" value="P-loop containing nucleotide triphosphate hydrolases"/>
    <property type="match status" value="1"/>
</dbReference>
<dbReference type="InterPro" id="IPR003593">
    <property type="entry name" value="AAA+_ATPase"/>
</dbReference>
<evidence type="ECO:0000256" key="6">
    <source>
        <dbReference type="ARBA" id="ARBA00022989"/>
    </source>
</evidence>
<accession>A0ABW6W532</accession>